<evidence type="ECO:0000256" key="1">
    <source>
        <dbReference type="SAM" id="Phobius"/>
    </source>
</evidence>
<organism evidence="3 4">
    <name type="scientific">Candidatus Methylumidiphilus alinenensis</name>
    <dbReference type="NCBI Taxonomy" id="2202197"/>
    <lineage>
        <taxon>Bacteria</taxon>
        <taxon>Pseudomonadati</taxon>
        <taxon>Pseudomonadota</taxon>
        <taxon>Gammaproteobacteria</taxon>
        <taxon>Methylococcales</taxon>
        <taxon>Candidatus Methylumidiphilus</taxon>
    </lineage>
</organism>
<proteinExistence type="predicted"/>
<evidence type="ECO:0000313" key="4">
    <source>
        <dbReference type="Proteomes" id="UP000249396"/>
    </source>
</evidence>
<evidence type="ECO:0000313" key="3">
    <source>
        <dbReference type="EMBL" id="PZN81567.1"/>
    </source>
</evidence>
<feature type="signal peptide" evidence="2">
    <location>
        <begin position="1"/>
        <end position="31"/>
    </location>
</feature>
<accession>A0A2W4TFU8</accession>
<gene>
    <name evidence="3" type="ORF">DM484_08235</name>
</gene>
<feature type="transmembrane region" description="Helical" evidence="1">
    <location>
        <begin position="276"/>
        <end position="297"/>
    </location>
</feature>
<comment type="caution">
    <text evidence="3">The sequence shown here is derived from an EMBL/GenBank/DDBJ whole genome shotgun (WGS) entry which is preliminary data.</text>
</comment>
<evidence type="ECO:0008006" key="5">
    <source>
        <dbReference type="Google" id="ProtNLM"/>
    </source>
</evidence>
<keyword evidence="1" id="KW-0472">Membrane</keyword>
<protein>
    <recommendedName>
        <fullName evidence="5">PEP-CTERM sorting domain-containing protein</fullName>
    </recommendedName>
</protein>
<dbReference type="Proteomes" id="UP000249396">
    <property type="component" value="Unassembled WGS sequence"/>
</dbReference>
<keyword evidence="1" id="KW-1133">Transmembrane helix</keyword>
<name>A0A2W4TFU8_9GAMM</name>
<feature type="chain" id="PRO_5016099055" description="PEP-CTERM sorting domain-containing protein" evidence="2">
    <location>
        <begin position="32"/>
        <end position="308"/>
    </location>
</feature>
<dbReference type="AlphaFoldDB" id="A0A2W4TFU8"/>
<keyword evidence="1" id="KW-0812">Transmembrane</keyword>
<dbReference type="EMBL" id="QJPH01000265">
    <property type="protein sequence ID" value="PZN81567.1"/>
    <property type="molecule type" value="Genomic_DNA"/>
</dbReference>
<keyword evidence="2" id="KW-0732">Signal</keyword>
<evidence type="ECO:0000256" key="2">
    <source>
        <dbReference type="SAM" id="SignalP"/>
    </source>
</evidence>
<reference evidence="3 4" key="1">
    <citation type="journal article" date="2018" name="Aquat. Microb. Ecol.">
        <title>Gammaproteobacterial methanotrophs dominate.</title>
        <authorList>
            <person name="Rissanen A.J."/>
            <person name="Saarenheimo J."/>
            <person name="Tiirola M."/>
            <person name="Peura S."/>
            <person name="Aalto S.L."/>
            <person name="Karvinen A."/>
            <person name="Nykanen H."/>
        </authorList>
    </citation>
    <scope>NUCLEOTIDE SEQUENCE [LARGE SCALE GENOMIC DNA]</scope>
    <source>
        <strain evidence="3">AMbin10</strain>
    </source>
</reference>
<sequence length="308" mass="31745">MKFQGLSTSKIHFLGASMVCAMYAASPTAQAASNLGYIYGSMNFAGTVELVNNANKVLGTLPSGVTNTGTSAQKLAEVATVPVSVVFNGPAYKVGTVLGSAASNQQSAVQMAQATQSVNTGSFYTNFNVSGIPVTSPAPVSPAKNFLFNVLNQSSTSNILNQVVATIPPLGILTWTAQNNSEVFSFILNNLDSNVTYPGSNGTYKLGQNGADFEVNGEGTLNGYKIVSEIVNGHSVLVHIPFLATAASFNVSIVDSNVKLLNNGGFADAITISSLAAVPLPAAIFFVAPALAGVFGFSRRKNGSNATA</sequence>